<keyword evidence="1" id="KW-0464">Manganese</keyword>
<dbReference type="PROSITE" id="PS50991">
    <property type="entry name" value="PYR_CT"/>
    <property type="match status" value="1"/>
</dbReference>
<dbReference type="PANTHER" id="PTHR10277:SF9">
    <property type="entry name" value="2-ISOPROPYLMALATE SYNTHASE 1, CHLOROPLASTIC-RELATED"/>
    <property type="match status" value="1"/>
</dbReference>
<protein>
    <submittedName>
        <fullName evidence="3">4-hydroxy 2-oxovalerate aldolase</fullName>
    </submittedName>
</protein>
<evidence type="ECO:0000313" key="4">
    <source>
        <dbReference type="Proteomes" id="UP000198804"/>
    </source>
</evidence>
<feature type="domain" description="Pyruvate carboxyltransferase" evidence="2">
    <location>
        <begin position="3"/>
        <end position="256"/>
    </location>
</feature>
<dbReference type="SUPFAM" id="SSF51569">
    <property type="entry name" value="Aldolase"/>
    <property type="match status" value="1"/>
</dbReference>
<proteinExistence type="predicted"/>
<dbReference type="PANTHER" id="PTHR10277">
    <property type="entry name" value="HOMOCITRATE SYNTHASE-RELATED"/>
    <property type="match status" value="1"/>
</dbReference>
<keyword evidence="4" id="KW-1185">Reference proteome</keyword>
<dbReference type="EMBL" id="FOSV01000014">
    <property type="protein sequence ID" value="SFL38687.1"/>
    <property type="molecule type" value="Genomic_DNA"/>
</dbReference>
<dbReference type="Gene3D" id="3.20.20.70">
    <property type="entry name" value="Aldolase class I"/>
    <property type="match status" value="1"/>
</dbReference>
<dbReference type="InterPro" id="IPR000891">
    <property type="entry name" value="PYR_CT"/>
</dbReference>
<evidence type="ECO:0000259" key="2">
    <source>
        <dbReference type="PROSITE" id="PS50991"/>
    </source>
</evidence>
<sequence length="523" mass="55982">MAFEILDCTLRDGGYYTSWDFDDALVQTYLYEVAKLPINTLEVGYCNHPAAGYRGEWCYLGKERLAWAREILRPDQELGIMLDAKDCTPERLPELLGHLVGTVDIVRMAVAPKEFAHGVSLARALKQLGFKVGFNTMYLSTYSEDLREFRPLLEGYDVIDVLAVVDSYGGCVPTQVARQITAVREMFPGKPIGFHGHDNTCLAFANSLAALEAGAFGLDATFVGMGRGAGNTRTEMLLVEKARSGVEVDFDAVASIVQQFETLRDTFKWGSNLAYMLSGAANLPQKDVMDWLGKSRYSPVSVVRALKNQSNALLDDQAFPALSTGGLPGEGGDTVLIIGGGGSVTRHIDAIRRFARAGGVCVVHANTQHLDLVGTFGGRELVCLPGHAAVHLPDSADGGAVAGFVVPKPPRFHGTVPTSLKSPVFQAAPYPPSEGGGLGPVSDIGPLALAFGAARAVSARKIFLVGFDGYAHASVAQQELATEIQATINRMRAEPDVSVASLTPTLYDVATRSIYAEAQALEV</sequence>
<evidence type="ECO:0000313" key="3">
    <source>
        <dbReference type="EMBL" id="SFL38687.1"/>
    </source>
</evidence>
<dbReference type="InterPro" id="IPR050073">
    <property type="entry name" value="2-IPM_HCS-like"/>
</dbReference>
<dbReference type="Proteomes" id="UP000198804">
    <property type="component" value="Unassembled WGS sequence"/>
</dbReference>
<dbReference type="RefSeq" id="WP_165616477.1">
    <property type="nucleotide sequence ID" value="NZ_FOSV01000014.1"/>
</dbReference>
<evidence type="ECO:0000256" key="1">
    <source>
        <dbReference type="ARBA" id="ARBA00023211"/>
    </source>
</evidence>
<gene>
    <name evidence="3" type="ORF">SAMN04488125_1146</name>
</gene>
<organism evidence="3 4">
    <name type="scientific">Methylorubrum salsuginis</name>
    <dbReference type="NCBI Taxonomy" id="414703"/>
    <lineage>
        <taxon>Bacteria</taxon>
        <taxon>Pseudomonadati</taxon>
        <taxon>Pseudomonadota</taxon>
        <taxon>Alphaproteobacteria</taxon>
        <taxon>Hyphomicrobiales</taxon>
        <taxon>Methylobacteriaceae</taxon>
        <taxon>Methylorubrum</taxon>
    </lineage>
</organism>
<name>A0A1I4HAQ2_9HYPH</name>
<dbReference type="GO" id="GO:0003852">
    <property type="term" value="F:2-isopropylmalate synthase activity"/>
    <property type="evidence" value="ECO:0007669"/>
    <property type="project" value="TreeGrafter"/>
</dbReference>
<dbReference type="AlphaFoldDB" id="A0A1I4HAQ2"/>
<dbReference type="Pfam" id="PF00682">
    <property type="entry name" value="HMGL-like"/>
    <property type="match status" value="1"/>
</dbReference>
<reference evidence="4" key="1">
    <citation type="submission" date="2016-10" db="EMBL/GenBank/DDBJ databases">
        <authorList>
            <person name="Varghese N."/>
            <person name="Submissions S."/>
        </authorList>
    </citation>
    <scope>NUCLEOTIDE SEQUENCE [LARGE SCALE GENOMIC DNA]</scope>
    <source>
        <strain evidence="4">CGMCC 1.6474</strain>
    </source>
</reference>
<dbReference type="STRING" id="414703.SAMN04488125_1146"/>
<dbReference type="InterPro" id="IPR013785">
    <property type="entry name" value="Aldolase_TIM"/>
</dbReference>
<accession>A0A1I4HAQ2</accession>
<dbReference type="GO" id="GO:0009098">
    <property type="term" value="P:L-leucine biosynthetic process"/>
    <property type="evidence" value="ECO:0007669"/>
    <property type="project" value="TreeGrafter"/>
</dbReference>